<keyword evidence="2" id="KW-1185">Reference proteome</keyword>
<dbReference type="RefSeq" id="WP_220301348.1">
    <property type="nucleotide sequence ID" value="NZ_JAEUAW010000010.1"/>
</dbReference>
<reference evidence="1 2" key="1">
    <citation type="journal article" date="2021" name="MBio">
        <title>Poor Competitiveness of Bradyrhizobium in Pigeon Pea Root Colonization in Indian Soils.</title>
        <authorList>
            <person name="Chalasani D."/>
            <person name="Basu A."/>
            <person name="Pullabhotla S.V.S.R.N."/>
            <person name="Jorrin B."/>
            <person name="Neal A.L."/>
            <person name="Poole P.S."/>
            <person name="Podile A.R."/>
            <person name="Tkacz A."/>
        </authorList>
    </citation>
    <scope>NUCLEOTIDE SEQUENCE [LARGE SCALE GENOMIC DNA]</scope>
    <source>
        <strain evidence="1 2">HU14</strain>
    </source>
</reference>
<proteinExistence type="predicted"/>
<sequence length="231" mass="24675">MGNPARELHELYGAWRSTVAASSNGTLALQQIVNPTTADGAGQVLRAARYLVRISDLLSEMERQGAHVGLYRRQFPRWVLPVVGYSGWQNQIGAETVMPEADFDSLEGFANYLDGKVAVFNTGGEANIRQILRSARDLLEQDDSLDDGLKMYIHRLLSEIERALDDAAVGASYDFAAGVEQLYVAVRAAAGASTKASGLWRDLGVQFTAGLLSSGVLQGGTAILAAITSGG</sequence>
<evidence type="ECO:0000313" key="2">
    <source>
        <dbReference type="Proteomes" id="UP001196843"/>
    </source>
</evidence>
<organism evidence="1 2">
    <name type="scientific">Microbacterium jejuense</name>
    <dbReference type="NCBI Taxonomy" id="1263637"/>
    <lineage>
        <taxon>Bacteria</taxon>
        <taxon>Bacillati</taxon>
        <taxon>Actinomycetota</taxon>
        <taxon>Actinomycetes</taxon>
        <taxon>Micrococcales</taxon>
        <taxon>Microbacteriaceae</taxon>
        <taxon>Microbacterium</taxon>
    </lineage>
</organism>
<accession>A0ABS7HPI3</accession>
<protein>
    <submittedName>
        <fullName evidence="1">Uncharacterized protein</fullName>
    </submittedName>
</protein>
<dbReference type="Proteomes" id="UP001196843">
    <property type="component" value="Unassembled WGS sequence"/>
</dbReference>
<dbReference type="EMBL" id="JAEUAW010000010">
    <property type="protein sequence ID" value="MBW9094625.1"/>
    <property type="molecule type" value="Genomic_DNA"/>
</dbReference>
<comment type="caution">
    <text evidence="1">The sequence shown here is derived from an EMBL/GenBank/DDBJ whole genome shotgun (WGS) entry which is preliminary data.</text>
</comment>
<name>A0ABS7HPI3_9MICO</name>
<evidence type="ECO:0000313" key="1">
    <source>
        <dbReference type="EMBL" id="MBW9094625.1"/>
    </source>
</evidence>
<gene>
    <name evidence="1" type="ORF">JNB62_13090</name>
</gene>